<organism evidence="2 3">
    <name type="scientific">Oceaniradius stylonematis</name>
    <dbReference type="NCBI Taxonomy" id="2184161"/>
    <lineage>
        <taxon>Bacteria</taxon>
        <taxon>Pseudomonadati</taxon>
        <taxon>Pseudomonadota</taxon>
        <taxon>Alphaproteobacteria</taxon>
        <taxon>Hyphomicrobiales</taxon>
        <taxon>Ahrensiaceae</taxon>
        <taxon>Oceaniradius</taxon>
    </lineage>
</organism>
<dbReference type="OrthoDB" id="9814952at2"/>
<protein>
    <submittedName>
        <fullName evidence="2">Type II toxin-antitoxin system RelE/ParE family toxin</fullName>
    </submittedName>
</protein>
<reference evidence="2 3" key="1">
    <citation type="journal article" date="2018" name="Int. J. Syst. Bacteriol.">
        <title>Oceaniradius stylonemae gen. nov., sp. nov., isolated from a red alga, Stylonema cornu-cervi.</title>
        <authorList>
            <person name="Jeong S."/>
        </authorList>
    </citation>
    <scope>NUCLEOTIDE SEQUENCE [LARGE SCALE GENOMIC DNA]</scope>
    <source>
        <strain evidence="2 3">StC1</strain>
    </source>
</reference>
<proteinExistence type="predicted"/>
<sequence length="104" mass="11556">MTPLEVIFSEQADDDVATIYKWIARETASLETALGFVSRIVDRCEAIGNAPHGGTARDDLAPGLRTVPFERSALIAYRVEDDRFAITNVFYRGRDIDAAFSDED</sequence>
<dbReference type="InterPro" id="IPR007712">
    <property type="entry name" value="RelE/ParE_toxin"/>
</dbReference>
<name>A0A3A8ARE9_9HYPH</name>
<dbReference type="AlphaFoldDB" id="A0A3A8ARE9"/>
<dbReference type="Gene3D" id="3.30.2310.20">
    <property type="entry name" value="RelE-like"/>
    <property type="match status" value="1"/>
</dbReference>
<gene>
    <name evidence="2" type="ORF">DEM25_002875</name>
</gene>
<dbReference type="Proteomes" id="UP000246132">
    <property type="component" value="Unassembled WGS sequence"/>
</dbReference>
<accession>A0A3A8ARE9</accession>
<keyword evidence="1" id="KW-1277">Toxin-antitoxin system</keyword>
<dbReference type="Pfam" id="PF05016">
    <property type="entry name" value="ParE_toxin"/>
    <property type="match status" value="1"/>
</dbReference>
<dbReference type="InterPro" id="IPR035093">
    <property type="entry name" value="RelE/ParE_toxin_dom_sf"/>
</dbReference>
<keyword evidence="3" id="KW-1185">Reference proteome</keyword>
<dbReference type="EMBL" id="QFWV02000002">
    <property type="protein sequence ID" value="RKF08413.1"/>
    <property type="molecule type" value="Genomic_DNA"/>
</dbReference>
<dbReference type="RefSeq" id="WP_109767191.1">
    <property type="nucleotide sequence ID" value="NZ_QFWV02000002.1"/>
</dbReference>
<comment type="caution">
    <text evidence="2">The sequence shown here is derived from an EMBL/GenBank/DDBJ whole genome shotgun (WGS) entry which is preliminary data.</text>
</comment>
<evidence type="ECO:0000256" key="1">
    <source>
        <dbReference type="ARBA" id="ARBA00022649"/>
    </source>
</evidence>
<evidence type="ECO:0000313" key="3">
    <source>
        <dbReference type="Proteomes" id="UP000246132"/>
    </source>
</evidence>
<evidence type="ECO:0000313" key="2">
    <source>
        <dbReference type="EMBL" id="RKF08413.1"/>
    </source>
</evidence>